<name>M2V8L8_COCH5</name>
<dbReference type="EMBL" id="KB445570">
    <property type="protein sequence ID" value="EMD96088.1"/>
    <property type="molecule type" value="Genomic_DNA"/>
</dbReference>
<keyword evidence="2" id="KW-1185">Reference proteome</keyword>
<gene>
    <name evidence="1" type="ORF">COCHEDRAFT_1210328</name>
</gene>
<sequence length="154" mass="17084">MIVLFIDFGQRLEGYLEHQLGFPGQSISLVVPFIGDSLTAGMTNCRISIMYEWTVQSMNFACVGRCASASATRQHVEFTGQGRGKEQAIGNISGWDTSDRWMVLSELFESFENSDHPSWIGLPRHVVMSAQVVASTSWKDSMHDFGWSGIAMAL</sequence>
<dbReference type="Proteomes" id="UP000016936">
    <property type="component" value="Unassembled WGS sequence"/>
</dbReference>
<reference evidence="2" key="2">
    <citation type="journal article" date="2013" name="PLoS Genet.">
        <title>Comparative genome structure, secondary metabolite, and effector coding capacity across Cochliobolus pathogens.</title>
        <authorList>
            <person name="Condon B.J."/>
            <person name="Leng Y."/>
            <person name="Wu D."/>
            <person name="Bushley K.E."/>
            <person name="Ohm R.A."/>
            <person name="Otillar R."/>
            <person name="Martin J."/>
            <person name="Schackwitz W."/>
            <person name="Grimwood J."/>
            <person name="MohdZainudin N."/>
            <person name="Xue C."/>
            <person name="Wang R."/>
            <person name="Manning V.A."/>
            <person name="Dhillon B."/>
            <person name="Tu Z.J."/>
            <person name="Steffenson B.J."/>
            <person name="Salamov A."/>
            <person name="Sun H."/>
            <person name="Lowry S."/>
            <person name="LaButti K."/>
            <person name="Han J."/>
            <person name="Copeland A."/>
            <person name="Lindquist E."/>
            <person name="Barry K."/>
            <person name="Schmutz J."/>
            <person name="Baker S.E."/>
            <person name="Ciuffetti L.M."/>
            <person name="Grigoriev I.V."/>
            <person name="Zhong S."/>
            <person name="Turgeon B.G."/>
        </authorList>
    </citation>
    <scope>NUCLEOTIDE SEQUENCE [LARGE SCALE GENOMIC DNA]</scope>
    <source>
        <strain evidence="2">C5 / ATCC 48332 / race O</strain>
    </source>
</reference>
<accession>M2V8L8</accession>
<dbReference type="OrthoDB" id="3692737at2759"/>
<proteinExistence type="predicted"/>
<reference evidence="1 2" key="1">
    <citation type="journal article" date="2012" name="PLoS Pathog.">
        <title>Diverse lifestyles and strategies of plant pathogenesis encoded in the genomes of eighteen Dothideomycetes fungi.</title>
        <authorList>
            <person name="Ohm R.A."/>
            <person name="Feau N."/>
            <person name="Henrissat B."/>
            <person name="Schoch C.L."/>
            <person name="Horwitz B.A."/>
            <person name="Barry K.W."/>
            <person name="Condon B.J."/>
            <person name="Copeland A.C."/>
            <person name="Dhillon B."/>
            <person name="Glaser F."/>
            <person name="Hesse C.N."/>
            <person name="Kosti I."/>
            <person name="LaButti K."/>
            <person name="Lindquist E.A."/>
            <person name="Lucas S."/>
            <person name="Salamov A.A."/>
            <person name="Bradshaw R.E."/>
            <person name="Ciuffetti L."/>
            <person name="Hamelin R.C."/>
            <person name="Kema G.H.J."/>
            <person name="Lawrence C."/>
            <person name="Scott J.A."/>
            <person name="Spatafora J.W."/>
            <person name="Turgeon B.G."/>
            <person name="de Wit P.J.G.M."/>
            <person name="Zhong S."/>
            <person name="Goodwin S.B."/>
            <person name="Grigoriev I.V."/>
        </authorList>
    </citation>
    <scope>NUCLEOTIDE SEQUENCE [LARGE SCALE GENOMIC DNA]</scope>
    <source>
        <strain evidence="2">C5 / ATCC 48332 / race O</strain>
    </source>
</reference>
<evidence type="ECO:0000313" key="2">
    <source>
        <dbReference type="Proteomes" id="UP000016936"/>
    </source>
</evidence>
<protein>
    <submittedName>
        <fullName evidence="1">Uncharacterized protein</fullName>
    </submittedName>
</protein>
<dbReference type="HOGENOM" id="CLU_1731139_0_0_1"/>
<dbReference type="AlphaFoldDB" id="M2V8L8"/>
<organism evidence="1 2">
    <name type="scientific">Cochliobolus heterostrophus (strain C5 / ATCC 48332 / race O)</name>
    <name type="common">Southern corn leaf blight fungus</name>
    <name type="synonym">Bipolaris maydis</name>
    <dbReference type="NCBI Taxonomy" id="701091"/>
    <lineage>
        <taxon>Eukaryota</taxon>
        <taxon>Fungi</taxon>
        <taxon>Dikarya</taxon>
        <taxon>Ascomycota</taxon>
        <taxon>Pezizomycotina</taxon>
        <taxon>Dothideomycetes</taxon>
        <taxon>Pleosporomycetidae</taxon>
        <taxon>Pleosporales</taxon>
        <taxon>Pleosporineae</taxon>
        <taxon>Pleosporaceae</taxon>
        <taxon>Bipolaris</taxon>
    </lineage>
</organism>
<evidence type="ECO:0000313" key="1">
    <source>
        <dbReference type="EMBL" id="EMD96088.1"/>
    </source>
</evidence>